<evidence type="ECO:0000313" key="4">
    <source>
        <dbReference type="Proteomes" id="UP000184488"/>
    </source>
</evidence>
<name>A0A1M6CP55_9FLAO</name>
<feature type="signal peptide" evidence="1">
    <location>
        <begin position="1"/>
        <end position="18"/>
    </location>
</feature>
<evidence type="ECO:0000313" key="3">
    <source>
        <dbReference type="EMBL" id="SHI62796.1"/>
    </source>
</evidence>
<evidence type="ECO:0000259" key="2">
    <source>
        <dbReference type="Pfam" id="PF03544"/>
    </source>
</evidence>
<dbReference type="AlphaFoldDB" id="A0A1M6CP55"/>
<dbReference type="Proteomes" id="UP000184488">
    <property type="component" value="Unassembled WGS sequence"/>
</dbReference>
<dbReference type="OrthoDB" id="1095452at2"/>
<dbReference type="RefSeq" id="WP_073309214.1">
    <property type="nucleotide sequence ID" value="NZ_FQZI01000002.1"/>
</dbReference>
<keyword evidence="4" id="KW-1185">Reference proteome</keyword>
<feature type="chain" id="PRO_5012477608" evidence="1">
    <location>
        <begin position="19"/>
        <end position="164"/>
    </location>
</feature>
<dbReference type="EMBL" id="FQZI01000002">
    <property type="protein sequence ID" value="SHI62796.1"/>
    <property type="molecule type" value="Genomic_DNA"/>
</dbReference>
<gene>
    <name evidence="3" type="ORF">SAMN05444363_1024</name>
</gene>
<dbReference type="SUPFAM" id="SSF74653">
    <property type="entry name" value="TolA/TonB C-terminal domain"/>
    <property type="match status" value="1"/>
</dbReference>
<organism evidence="3 4">
    <name type="scientific">Flavobacterium terrae</name>
    <dbReference type="NCBI Taxonomy" id="415425"/>
    <lineage>
        <taxon>Bacteria</taxon>
        <taxon>Pseudomonadati</taxon>
        <taxon>Bacteroidota</taxon>
        <taxon>Flavobacteriia</taxon>
        <taxon>Flavobacteriales</taxon>
        <taxon>Flavobacteriaceae</taxon>
        <taxon>Flavobacterium</taxon>
    </lineage>
</organism>
<dbReference type="InterPro" id="IPR037682">
    <property type="entry name" value="TonB_C"/>
</dbReference>
<reference evidence="4" key="1">
    <citation type="submission" date="2016-11" db="EMBL/GenBank/DDBJ databases">
        <authorList>
            <person name="Varghese N."/>
            <person name="Submissions S."/>
        </authorList>
    </citation>
    <scope>NUCLEOTIDE SEQUENCE [LARGE SCALE GENOMIC DNA]</scope>
    <source>
        <strain evidence="4">DSM 18829</strain>
    </source>
</reference>
<proteinExistence type="predicted"/>
<dbReference type="GO" id="GO:0055085">
    <property type="term" value="P:transmembrane transport"/>
    <property type="evidence" value="ECO:0007669"/>
    <property type="project" value="InterPro"/>
</dbReference>
<feature type="domain" description="TonB C-terminal" evidence="2">
    <location>
        <begin position="87"/>
        <end position="148"/>
    </location>
</feature>
<sequence length="164" mass="18625">MKKIFFLTLFLFPIIVLSQSKNNTKTNKQSKEGSQIVKVEPVFGENHVYDYPKNANLLDSTPEYSEGAVKFDEDFNIAFNPSVTEDVKGKILIEFVIEKDGSLSHIKILRNVQQLGSEAVKTIQSLKKWKPATRNKKPVRTKYLVPIEIDIKANTPNEETGVTR</sequence>
<evidence type="ECO:0000256" key="1">
    <source>
        <dbReference type="SAM" id="SignalP"/>
    </source>
</evidence>
<dbReference type="Pfam" id="PF03544">
    <property type="entry name" value="TonB_C"/>
    <property type="match status" value="1"/>
</dbReference>
<keyword evidence="1" id="KW-0732">Signal</keyword>
<dbReference type="Gene3D" id="3.30.1150.10">
    <property type="match status" value="1"/>
</dbReference>
<protein>
    <submittedName>
        <fullName evidence="3">TonB protein C-terminal</fullName>
    </submittedName>
</protein>
<dbReference type="STRING" id="415425.SAMN05444363_1024"/>
<accession>A0A1M6CP55</accession>